<evidence type="ECO:0000313" key="1">
    <source>
        <dbReference type="EMBL" id="QQK08197.1"/>
    </source>
</evidence>
<dbReference type="Proteomes" id="UP000595814">
    <property type="component" value="Chromosome"/>
</dbReference>
<dbReference type="EMBL" id="CP066744">
    <property type="protein sequence ID" value="QQK08197.1"/>
    <property type="molecule type" value="Genomic_DNA"/>
</dbReference>
<organism evidence="1 2">
    <name type="scientific">Miniphocaeibacter halophilus</name>
    <dbReference type="NCBI Taxonomy" id="2931922"/>
    <lineage>
        <taxon>Bacteria</taxon>
        <taxon>Bacillati</taxon>
        <taxon>Bacillota</taxon>
        <taxon>Tissierellia</taxon>
        <taxon>Tissierellales</taxon>
        <taxon>Peptoniphilaceae</taxon>
        <taxon>Miniphocaeibacter</taxon>
    </lineage>
</organism>
<accession>A0AC61MRJ6</accession>
<reference evidence="1 2" key="1">
    <citation type="journal article" date="2022" name="Int. J. Syst. Evol. Microbiol.">
        <title>Miniphocaeibacter halophilus sp. nov., an ammonium-tolerant acetate-producing bacterium isolated from a biogas system.</title>
        <authorList>
            <person name="Schnurer A."/>
            <person name="Singh A."/>
            <person name="Bi S."/>
            <person name="Qiao W."/>
            <person name="Westerholm M."/>
        </authorList>
    </citation>
    <scope>NUCLEOTIDE SEQUENCE [LARGE SCALE GENOMIC DNA]</scope>
    <source>
        <strain evidence="1 2">AMB_01</strain>
    </source>
</reference>
<evidence type="ECO:0000313" key="2">
    <source>
        <dbReference type="Proteomes" id="UP000595814"/>
    </source>
</evidence>
<keyword evidence="2" id="KW-1185">Reference proteome</keyword>
<name>A0AC61MRJ6_9FIRM</name>
<gene>
    <name evidence="1" type="ORF">JFY71_01280</name>
</gene>
<proteinExistence type="predicted"/>
<sequence length="251" mass="29914">MNIEYHSFYSHHLNRDMPFKRYGHNGKVIIAFPSSGGKFYEYEDFKMIESIAWFIDNGHIQVFAADSVDKEAFLCDWKSPHDKAEMHNAYDRYIIHELVGFIKSYTNNPGPYMTTGCSMGAYHAVNFLLRHPDVFDSTIALSGVYDIRYIIDSDYDDFNVYENSPVDYIWNQNDPWFIDKYRNSNIIMVTGQGQWEEQSIKDTKKMEEAFNFKQIPAWIDYWGYDVDHDWPWWRIQMSYYLGKLLEQGYLY</sequence>
<protein>
    <submittedName>
        <fullName evidence="1">Esterase family protein</fullName>
    </submittedName>
</protein>